<dbReference type="Proteomes" id="UP000291117">
    <property type="component" value="Unassembled WGS sequence"/>
</dbReference>
<evidence type="ECO:0000313" key="2">
    <source>
        <dbReference type="Proteomes" id="UP000291117"/>
    </source>
</evidence>
<evidence type="ECO:0000313" key="1">
    <source>
        <dbReference type="EMBL" id="TCC97720.1"/>
    </source>
</evidence>
<dbReference type="OrthoDB" id="982021at2"/>
<dbReference type="EMBL" id="SJSM01000003">
    <property type="protein sequence ID" value="TCC97720.1"/>
    <property type="molecule type" value="Genomic_DNA"/>
</dbReference>
<reference evidence="1 2" key="1">
    <citation type="submission" date="2019-02" db="EMBL/GenBank/DDBJ databases">
        <title>Pedobacter sp. RP-3-8 sp. nov., isolated from Arctic soil.</title>
        <authorList>
            <person name="Dahal R.H."/>
        </authorList>
    </citation>
    <scope>NUCLEOTIDE SEQUENCE [LARGE SCALE GENOMIC DNA]</scope>
    <source>
        <strain evidence="1 2">RP-3-8</strain>
    </source>
</reference>
<accession>A0A4R0NBR5</accession>
<protein>
    <submittedName>
        <fullName evidence="1">Uncharacterized protein</fullName>
    </submittedName>
</protein>
<gene>
    <name evidence="1" type="ORF">EZ444_07340</name>
</gene>
<keyword evidence="2" id="KW-1185">Reference proteome</keyword>
<organism evidence="1 2">
    <name type="scientific">Pedobacter hiemivivus</name>
    <dbReference type="NCBI Taxonomy" id="2530454"/>
    <lineage>
        <taxon>Bacteria</taxon>
        <taxon>Pseudomonadati</taxon>
        <taxon>Bacteroidota</taxon>
        <taxon>Sphingobacteriia</taxon>
        <taxon>Sphingobacteriales</taxon>
        <taxon>Sphingobacteriaceae</taxon>
        <taxon>Pedobacter</taxon>
    </lineage>
</organism>
<sequence length="176" mass="18644">MIVFFSGIGIPDKSANDGNQVRLVIIKESFYLLHRLKHSFIKGSVGAFSSQITTSVSGKTHIISKADNALADAIGLGTYGLDLAGAAVLLLGESQTDSILAQTDGSQITGSMGASFQAAKSVIALGVAISTKAEPRSSVLPWYGYSHFVIYLKNGKIFAATSLLITYLDLPMEEEK</sequence>
<name>A0A4R0NBR5_9SPHI</name>
<proteinExistence type="predicted"/>
<dbReference type="AlphaFoldDB" id="A0A4R0NBR5"/>
<dbReference type="RefSeq" id="WP_131608079.1">
    <property type="nucleotide sequence ID" value="NZ_SJSM01000003.1"/>
</dbReference>
<comment type="caution">
    <text evidence="1">The sequence shown here is derived from an EMBL/GenBank/DDBJ whole genome shotgun (WGS) entry which is preliminary data.</text>
</comment>